<feature type="non-terminal residue" evidence="1">
    <location>
        <position position="1"/>
    </location>
</feature>
<dbReference type="Proteomes" id="UP000023152">
    <property type="component" value="Unassembled WGS sequence"/>
</dbReference>
<reference evidence="1 2" key="1">
    <citation type="journal article" date="2013" name="Curr. Biol.">
        <title>The Genome of the Foraminiferan Reticulomyxa filosa.</title>
        <authorList>
            <person name="Glockner G."/>
            <person name="Hulsmann N."/>
            <person name="Schleicher M."/>
            <person name="Noegel A.A."/>
            <person name="Eichinger L."/>
            <person name="Gallinger C."/>
            <person name="Pawlowski J."/>
            <person name="Sierra R."/>
            <person name="Euteneuer U."/>
            <person name="Pillet L."/>
            <person name="Moustafa A."/>
            <person name="Platzer M."/>
            <person name="Groth M."/>
            <person name="Szafranski K."/>
            <person name="Schliwa M."/>
        </authorList>
    </citation>
    <scope>NUCLEOTIDE SEQUENCE [LARGE SCALE GENOMIC DNA]</scope>
</reference>
<protein>
    <submittedName>
        <fullName evidence="1">Uncharacterized protein</fullName>
    </submittedName>
</protein>
<gene>
    <name evidence="1" type="ORF">RFI_37139</name>
</gene>
<keyword evidence="2" id="KW-1185">Reference proteome</keyword>
<dbReference type="AlphaFoldDB" id="X6LE80"/>
<organism evidence="1 2">
    <name type="scientific">Reticulomyxa filosa</name>
    <dbReference type="NCBI Taxonomy" id="46433"/>
    <lineage>
        <taxon>Eukaryota</taxon>
        <taxon>Sar</taxon>
        <taxon>Rhizaria</taxon>
        <taxon>Retaria</taxon>
        <taxon>Foraminifera</taxon>
        <taxon>Monothalamids</taxon>
        <taxon>Reticulomyxidae</taxon>
        <taxon>Reticulomyxa</taxon>
    </lineage>
</organism>
<accession>X6LE80</accession>
<name>X6LE80_RETFI</name>
<comment type="caution">
    <text evidence="1">The sequence shown here is derived from an EMBL/GenBank/DDBJ whole genome shotgun (WGS) entry which is preliminary data.</text>
</comment>
<dbReference type="EMBL" id="ASPP01041382">
    <property type="protein sequence ID" value="ETO00308.1"/>
    <property type="molecule type" value="Genomic_DNA"/>
</dbReference>
<evidence type="ECO:0000313" key="1">
    <source>
        <dbReference type="EMBL" id="ETO00308.1"/>
    </source>
</evidence>
<proteinExistence type="predicted"/>
<evidence type="ECO:0000313" key="2">
    <source>
        <dbReference type="Proteomes" id="UP000023152"/>
    </source>
</evidence>
<sequence length="154" mass="18080">LDHGISNYFNSLLQNYETSIKTMNDEELHIVLDVMKIIGNEENQFLQTVKMFMEKKVSCSISNSSTTNIWTYSEMTRKLNAHLVTMVDEIDREEVINDKAKENDMERERFFGLLNDKLEFFKRLSQLNEHINTKIFNNCSEKLEKQCTIAGDKN</sequence>